<dbReference type="GO" id="GO:0009289">
    <property type="term" value="C:pilus"/>
    <property type="evidence" value="ECO:0007669"/>
    <property type="project" value="UniProtKB-SubCell"/>
</dbReference>
<dbReference type="Pfam" id="PF00419">
    <property type="entry name" value="Fimbrial"/>
    <property type="match status" value="1"/>
</dbReference>
<organism evidence="6 7">
    <name type="scientific">Burkholderia ubonensis</name>
    <dbReference type="NCBI Taxonomy" id="101571"/>
    <lineage>
        <taxon>Bacteria</taxon>
        <taxon>Pseudomonadati</taxon>
        <taxon>Pseudomonadota</taxon>
        <taxon>Betaproteobacteria</taxon>
        <taxon>Burkholderiales</taxon>
        <taxon>Burkholderiaceae</taxon>
        <taxon>Burkholderia</taxon>
        <taxon>Burkholderia cepacia complex</taxon>
    </lineage>
</organism>
<dbReference type="GO" id="GO:0043709">
    <property type="term" value="P:cell adhesion involved in single-species biofilm formation"/>
    <property type="evidence" value="ECO:0007669"/>
    <property type="project" value="TreeGrafter"/>
</dbReference>
<keyword evidence="3" id="KW-0732">Signal</keyword>
<dbReference type="InterPro" id="IPR000259">
    <property type="entry name" value="Adhesion_dom_fimbrial"/>
</dbReference>
<evidence type="ECO:0000256" key="1">
    <source>
        <dbReference type="ARBA" id="ARBA00004561"/>
    </source>
</evidence>
<evidence type="ECO:0000256" key="3">
    <source>
        <dbReference type="ARBA" id="ARBA00022729"/>
    </source>
</evidence>
<dbReference type="EMBL" id="LPBJ01000095">
    <property type="protein sequence ID" value="KVP89365.1"/>
    <property type="molecule type" value="Genomic_DNA"/>
</dbReference>
<dbReference type="Proteomes" id="UP000056453">
    <property type="component" value="Unassembled WGS sequence"/>
</dbReference>
<dbReference type="SUPFAM" id="SSF49401">
    <property type="entry name" value="Bacterial adhesins"/>
    <property type="match status" value="1"/>
</dbReference>
<protein>
    <recommendedName>
        <fullName evidence="5">Fimbrial-type adhesion domain-containing protein</fullName>
    </recommendedName>
</protein>
<comment type="caution">
    <text evidence="6">The sequence shown here is derived from an EMBL/GenBank/DDBJ whole genome shotgun (WGS) entry which is preliminary data.</text>
</comment>
<dbReference type="InterPro" id="IPR036937">
    <property type="entry name" value="Adhesion_dom_fimbrial_sf"/>
</dbReference>
<comment type="subcellular location">
    <subcellularLocation>
        <location evidence="1">Fimbrium</location>
    </subcellularLocation>
</comment>
<dbReference type="InterPro" id="IPR050263">
    <property type="entry name" value="Bact_Fimbrial_Adh_Pro"/>
</dbReference>
<keyword evidence="4" id="KW-0281">Fimbrium</keyword>
<comment type="similarity">
    <text evidence="2">Belongs to the fimbrial protein family.</text>
</comment>
<evidence type="ECO:0000256" key="4">
    <source>
        <dbReference type="ARBA" id="ARBA00023263"/>
    </source>
</evidence>
<evidence type="ECO:0000313" key="7">
    <source>
        <dbReference type="Proteomes" id="UP000056453"/>
    </source>
</evidence>
<feature type="domain" description="Fimbrial-type adhesion" evidence="5">
    <location>
        <begin position="2"/>
        <end position="132"/>
    </location>
</feature>
<dbReference type="AlphaFoldDB" id="A0AAW3MTX1"/>
<evidence type="ECO:0000256" key="2">
    <source>
        <dbReference type="ARBA" id="ARBA00006671"/>
    </source>
</evidence>
<dbReference type="PANTHER" id="PTHR33420:SF12">
    <property type="entry name" value="FIMBRIN-LIKE PROTEIN FIMI-RELATED"/>
    <property type="match status" value="1"/>
</dbReference>
<evidence type="ECO:0000259" key="5">
    <source>
        <dbReference type="Pfam" id="PF00419"/>
    </source>
</evidence>
<sequence>MPCEIDQSSTNLTASLDPVNASVFKSVGDTAGEKTFSIKLKNCGSYQGNATLAFSGTAATPESFVFSGITGVALQMLDNSDNSVIVNGTTKQWPINSGAAEYKFRARYVATAEQAKIVGGNGSTTVLFALTYN</sequence>
<reference evidence="6 7" key="1">
    <citation type="submission" date="2015-11" db="EMBL/GenBank/DDBJ databases">
        <title>Expanding the genomic diversity of Burkholderia species for the development of highly accurate diagnostics.</title>
        <authorList>
            <person name="Sahl J."/>
            <person name="Keim P."/>
            <person name="Wagner D."/>
        </authorList>
    </citation>
    <scope>NUCLEOTIDE SEQUENCE [LARGE SCALE GENOMIC DNA]</scope>
    <source>
        <strain evidence="6 7">MSMB1808WGS</strain>
    </source>
</reference>
<accession>A0AAW3MTX1</accession>
<dbReference type="PANTHER" id="PTHR33420">
    <property type="entry name" value="FIMBRIAL SUBUNIT ELFA-RELATED"/>
    <property type="match status" value="1"/>
</dbReference>
<gene>
    <name evidence="6" type="ORF">WJ96_20445</name>
</gene>
<name>A0AAW3MTX1_9BURK</name>
<keyword evidence="7" id="KW-1185">Reference proteome</keyword>
<dbReference type="Gene3D" id="2.60.40.1090">
    <property type="entry name" value="Fimbrial-type adhesion domain"/>
    <property type="match status" value="1"/>
</dbReference>
<evidence type="ECO:0000313" key="6">
    <source>
        <dbReference type="EMBL" id="KVP89365.1"/>
    </source>
</evidence>
<proteinExistence type="inferred from homology"/>
<dbReference type="InterPro" id="IPR008966">
    <property type="entry name" value="Adhesion_dom_sf"/>
</dbReference>